<dbReference type="InterPro" id="IPR000209">
    <property type="entry name" value="Peptidase_S8/S53_dom"/>
</dbReference>
<dbReference type="Pfam" id="PF05922">
    <property type="entry name" value="Inhibitor_I9"/>
    <property type="match status" value="1"/>
</dbReference>
<evidence type="ECO:0000313" key="7">
    <source>
        <dbReference type="Proteomes" id="UP000834106"/>
    </source>
</evidence>
<dbReference type="GO" id="GO:0006508">
    <property type="term" value="P:proteolysis"/>
    <property type="evidence" value="ECO:0007669"/>
    <property type="project" value="InterPro"/>
</dbReference>
<reference evidence="6" key="1">
    <citation type="submission" date="2023-05" db="EMBL/GenBank/DDBJ databases">
        <authorList>
            <person name="Huff M."/>
        </authorList>
    </citation>
    <scope>NUCLEOTIDE SEQUENCE</scope>
</reference>
<feature type="domain" description="Peptidase S8/S53" evidence="4">
    <location>
        <begin position="74"/>
        <end position="155"/>
    </location>
</feature>
<dbReference type="PANTHER" id="PTHR10795">
    <property type="entry name" value="PROPROTEIN CONVERTASE SUBTILISIN/KEXIN"/>
    <property type="match status" value="1"/>
</dbReference>
<dbReference type="Pfam" id="PF00082">
    <property type="entry name" value="Peptidase_S8"/>
    <property type="match status" value="1"/>
</dbReference>
<keyword evidence="7" id="KW-1185">Reference proteome</keyword>
<organism evidence="6 7">
    <name type="scientific">Fraxinus pennsylvanica</name>
    <dbReference type="NCBI Taxonomy" id="56036"/>
    <lineage>
        <taxon>Eukaryota</taxon>
        <taxon>Viridiplantae</taxon>
        <taxon>Streptophyta</taxon>
        <taxon>Embryophyta</taxon>
        <taxon>Tracheophyta</taxon>
        <taxon>Spermatophyta</taxon>
        <taxon>Magnoliopsida</taxon>
        <taxon>eudicotyledons</taxon>
        <taxon>Gunneridae</taxon>
        <taxon>Pentapetalae</taxon>
        <taxon>asterids</taxon>
        <taxon>lamiids</taxon>
        <taxon>Lamiales</taxon>
        <taxon>Oleaceae</taxon>
        <taxon>Oleeae</taxon>
        <taxon>Fraxinus</taxon>
    </lineage>
</organism>
<dbReference type="SUPFAM" id="SSF52743">
    <property type="entry name" value="Subtilisin-like"/>
    <property type="match status" value="1"/>
</dbReference>
<evidence type="ECO:0000256" key="2">
    <source>
        <dbReference type="ARBA" id="ARBA00022729"/>
    </source>
</evidence>
<evidence type="ECO:0000259" key="4">
    <source>
        <dbReference type="Pfam" id="PF00082"/>
    </source>
</evidence>
<dbReference type="GO" id="GO:0004252">
    <property type="term" value="F:serine-type endopeptidase activity"/>
    <property type="evidence" value="ECO:0007669"/>
    <property type="project" value="InterPro"/>
</dbReference>
<dbReference type="CDD" id="cd02120">
    <property type="entry name" value="PA_subtilisin_like"/>
    <property type="match status" value="1"/>
</dbReference>
<accession>A0AAD2E8C9</accession>
<dbReference type="Gene3D" id="3.40.50.200">
    <property type="entry name" value="Peptidase S8/S53 domain"/>
    <property type="match status" value="1"/>
</dbReference>
<feature type="region of interest" description="Disordered" evidence="3">
    <location>
        <begin position="1"/>
        <end position="24"/>
    </location>
</feature>
<sequence>MLGGSSPVSLSKDRSSNQHPNSESAIKTNHEVLASVIGSHDGVQDAALHHYTKTFRGFSAMLTPDQAAKLAGTNIASGGAISAPLAIYKACWFNLCSDADVLAALDDATNDGVDIISMSPGPYPPQPIYFENAISNGSFHAFQKGIVISASTGNSFFPSTATNVREMLTDNLREKGIIVKQGGGVGIILIDQLAKDIEIQFVLPGTLIGQEEGAELQAYMTAQK</sequence>
<dbReference type="EMBL" id="OU503051">
    <property type="protein sequence ID" value="CAI9778330.1"/>
    <property type="molecule type" value="Genomic_DNA"/>
</dbReference>
<evidence type="ECO:0000256" key="3">
    <source>
        <dbReference type="SAM" id="MobiDB-lite"/>
    </source>
</evidence>
<gene>
    <name evidence="6" type="ORF">FPE_LOCUS25760</name>
</gene>
<feature type="domain" description="Inhibitor I9" evidence="5">
    <location>
        <begin position="16"/>
        <end position="71"/>
    </location>
</feature>
<evidence type="ECO:0000313" key="6">
    <source>
        <dbReference type="EMBL" id="CAI9778330.1"/>
    </source>
</evidence>
<dbReference type="InterPro" id="IPR036852">
    <property type="entry name" value="Peptidase_S8/S53_dom_sf"/>
</dbReference>
<dbReference type="InterPro" id="IPR010259">
    <property type="entry name" value="S8pro/Inhibitor_I9"/>
</dbReference>
<proteinExistence type="inferred from homology"/>
<protein>
    <submittedName>
        <fullName evidence="6">Uncharacterized protein</fullName>
    </submittedName>
</protein>
<comment type="similarity">
    <text evidence="1">Belongs to the peptidase S8 family.</text>
</comment>
<dbReference type="Proteomes" id="UP000834106">
    <property type="component" value="Chromosome 16"/>
</dbReference>
<dbReference type="AlphaFoldDB" id="A0AAD2E8C9"/>
<evidence type="ECO:0000256" key="1">
    <source>
        <dbReference type="ARBA" id="ARBA00011073"/>
    </source>
</evidence>
<evidence type="ECO:0000259" key="5">
    <source>
        <dbReference type="Pfam" id="PF05922"/>
    </source>
</evidence>
<keyword evidence="2" id="KW-0732">Signal</keyword>
<name>A0AAD2E8C9_9LAMI</name>
<dbReference type="InterPro" id="IPR045051">
    <property type="entry name" value="SBT"/>
</dbReference>